<dbReference type="STRING" id="686832.A0A0C3BVX4"/>
<reference evidence="13 14" key="1">
    <citation type="submission" date="2014-04" db="EMBL/GenBank/DDBJ databases">
        <authorList>
            <consortium name="DOE Joint Genome Institute"/>
            <person name="Kuo A."/>
            <person name="Gay G."/>
            <person name="Dore J."/>
            <person name="Kohler A."/>
            <person name="Nagy L.G."/>
            <person name="Floudas D."/>
            <person name="Copeland A."/>
            <person name="Barry K.W."/>
            <person name="Cichocki N."/>
            <person name="Veneault-Fourrey C."/>
            <person name="LaButti K."/>
            <person name="Lindquist E.A."/>
            <person name="Lipzen A."/>
            <person name="Lundell T."/>
            <person name="Morin E."/>
            <person name="Murat C."/>
            <person name="Sun H."/>
            <person name="Tunlid A."/>
            <person name="Henrissat B."/>
            <person name="Grigoriev I.V."/>
            <person name="Hibbett D.S."/>
            <person name="Martin F."/>
            <person name="Nordberg H.P."/>
            <person name="Cantor M.N."/>
            <person name="Hua S.X."/>
        </authorList>
    </citation>
    <scope>NUCLEOTIDE SEQUENCE [LARGE SCALE GENOMIC DNA]</scope>
    <source>
        <strain evidence="14">h7</strain>
    </source>
</reference>
<evidence type="ECO:0000256" key="1">
    <source>
        <dbReference type="ARBA" id="ARBA00001941"/>
    </source>
</evidence>
<dbReference type="SUPFAM" id="SSF88713">
    <property type="entry name" value="Glycoside hydrolase/deacetylase"/>
    <property type="match status" value="1"/>
</dbReference>
<accession>A0A0C3BVX4</accession>
<reference evidence="14" key="2">
    <citation type="submission" date="2015-01" db="EMBL/GenBank/DDBJ databases">
        <title>Evolutionary Origins and Diversification of the Mycorrhizal Mutualists.</title>
        <authorList>
            <consortium name="DOE Joint Genome Institute"/>
            <consortium name="Mycorrhizal Genomics Consortium"/>
            <person name="Kohler A."/>
            <person name="Kuo A."/>
            <person name="Nagy L.G."/>
            <person name="Floudas D."/>
            <person name="Copeland A."/>
            <person name="Barry K.W."/>
            <person name="Cichocki N."/>
            <person name="Veneault-Fourrey C."/>
            <person name="LaButti K."/>
            <person name="Lindquist E.A."/>
            <person name="Lipzen A."/>
            <person name="Lundell T."/>
            <person name="Morin E."/>
            <person name="Murat C."/>
            <person name="Riley R."/>
            <person name="Ohm R."/>
            <person name="Sun H."/>
            <person name="Tunlid A."/>
            <person name="Henrissat B."/>
            <person name="Grigoriev I.V."/>
            <person name="Hibbett D.S."/>
            <person name="Martin F."/>
        </authorList>
    </citation>
    <scope>NUCLEOTIDE SEQUENCE [LARGE SCALE GENOMIC DNA]</scope>
    <source>
        <strain evidence="14">h7</strain>
    </source>
</reference>
<keyword evidence="9" id="KW-0119">Carbohydrate metabolism</keyword>
<dbReference type="CDD" id="cd10951">
    <property type="entry name" value="CE4_ClCDA_like"/>
    <property type="match status" value="1"/>
</dbReference>
<keyword evidence="4" id="KW-0336">GPI-anchor</keyword>
<evidence type="ECO:0000256" key="6">
    <source>
        <dbReference type="ARBA" id="ARBA00022729"/>
    </source>
</evidence>
<evidence type="ECO:0000256" key="11">
    <source>
        <dbReference type="ARBA" id="ARBA00023316"/>
    </source>
</evidence>
<feature type="domain" description="NodB homology" evidence="12">
    <location>
        <begin position="56"/>
        <end position="241"/>
    </location>
</feature>
<dbReference type="Pfam" id="PF01522">
    <property type="entry name" value="Polysacc_deac_1"/>
    <property type="match status" value="1"/>
</dbReference>
<keyword evidence="3" id="KW-1003">Cell membrane</keyword>
<dbReference type="EMBL" id="KN831782">
    <property type="protein sequence ID" value="KIM40765.1"/>
    <property type="molecule type" value="Genomic_DNA"/>
</dbReference>
<evidence type="ECO:0000256" key="3">
    <source>
        <dbReference type="ARBA" id="ARBA00022475"/>
    </source>
</evidence>
<name>A0A0C3BVX4_HEBCY</name>
<evidence type="ECO:0000259" key="12">
    <source>
        <dbReference type="PROSITE" id="PS51677"/>
    </source>
</evidence>
<evidence type="ECO:0000313" key="13">
    <source>
        <dbReference type="EMBL" id="KIM40765.1"/>
    </source>
</evidence>
<proteinExistence type="predicted"/>
<keyword evidence="6" id="KW-0732">Signal</keyword>
<dbReference type="GO" id="GO:0071555">
    <property type="term" value="P:cell wall organization"/>
    <property type="evidence" value="ECO:0007669"/>
    <property type="project" value="UniProtKB-KW"/>
</dbReference>
<keyword evidence="10" id="KW-0449">Lipoprotein</keyword>
<gene>
    <name evidence="13" type="ORF">M413DRAFT_167553</name>
</gene>
<dbReference type="GO" id="GO:0005975">
    <property type="term" value="P:carbohydrate metabolic process"/>
    <property type="evidence" value="ECO:0007669"/>
    <property type="project" value="InterPro"/>
</dbReference>
<keyword evidence="14" id="KW-1185">Reference proteome</keyword>
<keyword evidence="7" id="KW-0378">Hydrolase</keyword>
<evidence type="ECO:0000256" key="10">
    <source>
        <dbReference type="ARBA" id="ARBA00023288"/>
    </source>
</evidence>
<dbReference type="Gene3D" id="3.20.20.370">
    <property type="entry name" value="Glycoside hydrolase/deacetylase"/>
    <property type="match status" value="1"/>
</dbReference>
<dbReference type="Proteomes" id="UP000053424">
    <property type="component" value="Unassembled WGS sequence"/>
</dbReference>
<dbReference type="OrthoDB" id="2125469at2759"/>
<evidence type="ECO:0000256" key="2">
    <source>
        <dbReference type="ARBA" id="ARBA00004609"/>
    </source>
</evidence>
<evidence type="ECO:0000256" key="9">
    <source>
        <dbReference type="ARBA" id="ARBA00023277"/>
    </source>
</evidence>
<evidence type="ECO:0000313" key="14">
    <source>
        <dbReference type="Proteomes" id="UP000053424"/>
    </source>
</evidence>
<keyword evidence="4" id="KW-0325">Glycoprotein</keyword>
<evidence type="ECO:0000256" key="4">
    <source>
        <dbReference type="ARBA" id="ARBA00022622"/>
    </source>
</evidence>
<dbReference type="InterPro" id="IPR011330">
    <property type="entry name" value="Glyco_hydro/deAcase_b/a-brl"/>
</dbReference>
<dbReference type="PANTHER" id="PTHR46471">
    <property type="entry name" value="CHITIN DEACETYLASE"/>
    <property type="match status" value="1"/>
</dbReference>
<dbReference type="AlphaFoldDB" id="A0A0C3BVX4"/>
<sequence>MSTYLLAPPPSVLCSSPLFRMLLTGSIVLSLALSAVCSRTLNRVAADVITKCVVPNTVALTFDDGPYDFLNEVVDTLVSAGAKGTFFFNGDNWRCIYAEESVKRVKYAFDHGFQIASHTWGHKHLNTLTRDEINSEMARAEDAIVKITGSLPAYTRTPYGEYNDLVRQVAASRGQQLANWDFDSQDTLGASVEKQKQLYDEAVSRHPDTILSLQHEIYETSVREVLPYAIEKLQAAGYKLVTLAECLGDHPYFQTGPPSQRDDSWHC</sequence>
<evidence type="ECO:0000256" key="5">
    <source>
        <dbReference type="ARBA" id="ARBA00022723"/>
    </source>
</evidence>
<dbReference type="InterPro" id="IPR002509">
    <property type="entry name" value="NODB_dom"/>
</dbReference>
<dbReference type="GO" id="GO:0046872">
    <property type="term" value="F:metal ion binding"/>
    <property type="evidence" value="ECO:0007669"/>
    <property type="project" value="UniProtKB-KW"/>
</dbReference>
<comment type="cofactor">
    <cofactor evidence="1">
        <name>Co(2+)</name>
        <dbReference type="ChEBI" id="CHEBI:48828"/>
    </cofactor>
</comment>
<keyword evidence="11" id="KW-0961">Cell wall biogenesis/degradation</keyword>
<dbReference type="PANTHER" id="PTHR46471:SF2">
    <property type="entry name" value="CHITIN DEACETYLASE-RELATED"/>
    <property type="match status" value="1"/>
</dbReference>
<dbReference type="GO" id="GO:0005886">
    <property type="term" value="C:plasma membrane"/>
    <property type="evidence" value="ECO:0007669"/>
    <property type="project" value="UniProtKB-SubCell"/>
</dbReference>
<keyword evidence="5" id="KW-0479">Metal-binding</keyword>
<evidence type="ECO:0000256" key="7">
    <source>
        <dbReference type="ARBA" id="ARBA00022801"/>
    </source>
</evidence>
<dbReference type="HOGENOM" id="CLU_021264_11_2_1"/>
<keyword evidence="8" id="KW-0472">Membrane</keyword>
<evidence type="ECO:0000256" key="8">
    <source>
        <dbReference type="ARBA" id="ARBA00023136"/>
    </source>
</evidence>
<dbReference type="GO" id="GO:0016810">
    <property type="term" value="F:hydrolase activity, acting on carbon-nitrogen (but not peptide) bonds"/>
    <property type="evidence" value="ECO:0007669"/>
    <property type="project" value="InterPro"/>
</dbReference>
<organism evidence="13 14">
    <name type="scientific">Hebeloma cylindrosporum</name>
    <dbReference type="NCBI Taxonomy" id="76867"/>
    <lineage>
        <taxon>Eukaryota</taxon>
        <taxon>Fungi</taxon>
        <taxon>Dikarya</taxon>
        <taxon>Basidiomycota</taxon>
        <taxon>Agaricomycotina</taxon>
        <taxon>Agaricomycetes</taxon>
        <taxon>Agaricomycetidae</taxon>
        <taxon>Agaricales</taxon>
        <taxon>Agaricineae</taxon>
        <taxon>Hymenogastraceae</taxon>
        <taxon>Hebeloma</taxon>
    </lineage>
</organism>
<dbReference type="GO" id="GO:0098552">
    <property type="term" value="C:side of membrane"/>
    <property type="evidence" value="ECO:0007669"/>
    <property type="project" value="UniProtKB-KW"/>
</dbReference>
<dbReference type="PROSITE" id="PS51677">
    <property type="entry name" value="NODB"/>
    <property type="match status" value="1"/>
</dbReference>
<comment type="subcellular location">
    <subcellularLocation>
        <location evidence="2">Cell membrane</location>
        <topology evidence="2">Lipid-anchor</topology>
        <topology evidence="2">GPI-anchor</topology>
    </subcellularLocation>
</comment>
<protein>
    <submittedName>
        <fullName evidence="13">Carbohydrate esterase family 4 protein</fullName>
    </submittedName>
</protein>